<dbReference type="Pfam" id="PF07714">
    <property type="entry name" value="PK_Tyr_Ser-Thr"/>
    <property type="match status" value="1"/>
</dbReference>
<evidence type="ECO:0000313" key="4">
    <source>
        <dbReference type="EMBL" id="GMF41421.1"/>
    </source>
</evidence>
<reference evidence="4" key="1">
    <citation type="submission" date="2023-04" db="EMBL/GenBank/DDBJ databases">
        <title>Phytophthora fragariaefolia NBRC 109709.</title>
        <authorList>
            <person name="Ichikawa N."/>
            <person name="Sato H."/>
            <person name="Tonouchi N."/>
        </authorList>
    </citation>
    <scope>NUCLEOTIDE SEQUENCE</scope>
    <source>
        <strain evidence="4">NBRC 109709</strain>
    </source>
</reference>
<protein>
    <submittedName>
        <fullName evidence="4">Unnamed protein product</fullName>
    </submittedName>
</protein>
<evidence type="ECO:0000256" key="2">
    <source>
        <dbReference type="SAM" id="MobiDB-lite"/>
    </source>
</evidence>
<name>A0A9W6XM99_9STRA</name>
<dbReference type="AlphaFoldDB" id="A0A9W6XM99"/>
<keyword evidence="5" id="KW-1185">Reference proteome</keyword>
<comment type="caution">
    <text evidence="4">The sequence shown here is derived from an EMBL/GenBank/DDBJ whole genome shotgun (WGS) entry which is preliminary data.</text>
</comment>
<dbReference type="InterPro" id="IPR001245">
    <property type="entry name" value="Ser-Thr/Tyr_kinase_cat_dom"/>
</dbReference>
<evidence type="ECO:0000313" key="5">
    <source>
        <dbReference type="Proteomes" id="UP001165121"/>
    </source>
</evidence>
<organism evidence="4 5">
    <name type="scientific">Phytophthora fragariaefolia</name>
    <dbReference type="NCBI Taxonomy" id="1490495"/>
    <lineage>
        <taxon>Eukaryota</taxon>
        <taxon>Sar</taxon>
        <taxon>Stramenopiles</taxon>
        <taxon>Oomycota</taxon>
        <taxon>Peronosporomycetes</taxon>
        <taxon>Peronosporales</taxon>
        <taxon>Peronosporaceae</taxon>
        <taxon>Phytophthora</taxon>
    </lineage>
</organism>
<proteinExistence type="predicted"/>
<gene>
    <name evidence="4" type="ORF">Pfra01_001310800</name>
</gene>
<feature type="region of interest" description="Disordered" evidence="2">
    <location>
        <begin position="207"/>
        <end position="228"/>
    </location>
</feature>
<dbReference type="EMBL" id="BSXT01001335">
    <property type="protein sequence ID" value="GMF41421.1"/>
    <property type="molecule type" value="Genomic_DNA"/>
</dbReference>
<sequence length="361" mass="40966">MVVSVGDVASVLTLTKDLCSGIKQSRDECKRVQQRLKAILDNIWKMEKEFKHLPSQNFFEEFKNTVKEFQRLLAARQDKHGLRVLIEHRDMLKELARIDLSINGLFQMLGLNSAGMVADIHRATNKNARTLENIEHNTYDYSRIIANVQERIDNNFLAIAGIQQTTHDIAINLQKLHNKYDLQLNCQSLREGTARPGQTTVTHLHGRKLPEKKPHRGKPAVFQSKQQGEKLPGGKISLTGALLADISPAWFVRAADIEYEEKDFGHGMLGTVHRGVLHGTTQVVVKFLHHQNQERVKNSCSKEKLVRDISVWYLMDHRFVLKLVGASHVDSPPFIICSEAINGNLASYSMSQSEDNRGHVW</sequence>
<dbReference type="CDD" id="cd21037">
    <property type="entry name" value="MLKL_NTD"/>
    <property type="match status" value="1"/>
</dbReference>
<accession>A0A9W6XM99</accession>
<dbReference type="Proteomes" id="UP001165121">
    <property type="component" value="Unassembled WGS sequence"/>
</dbReference>
<dbReference type="Gene3D" id="3.30.200.20">
    <property type="entry name" value="Phosphorylase Kinase, domain 1"/>
    <property type="match status" value="1"/>
</dbReference>
<dbReference type="InterPro" id="IPR059179">
    <property type="entry name" value="MLKL-like_MCAfunc"/>
</dbReference>
<evidence type="ECO:0000259" key="3">
    <source>
        <dbReference type="Pfam" id="PF07714"/>
    </source>
</evidence>
<evidence type="ECO:0000256" key="1">
    <source>
        <dbReference type="SAM" id="Coils"/>
    </source>
</evidence>
<keyword evidence="1" id="KW-0175">Coiled coil</keyword>
<feature type="domain" description="Serine-threonine/tyrosine-protein kinase catalytic" evidence="3">
    <location>
        <begin position="262"/>
        <end position="349"/>
    </location>
</feature>
<dbReference type="InterPro" id="IPR011009">
    <property type="entry name" value="Kinase-like_dom_sf"/>
</dbReference>
<feature type="coiled-coil region" evidence="1">
    <location>
        <begin position="22"/>
        <end position="49"/>
    </location>
</feature>
<dbReference type="GO" id="GO:0004672">
    <property type="term" value="F:protein kinase activity"/>
    <property type="evidence" value="ECO:0007669"/>
    <property type="project" value="InterPro"/>
</dbReference>
<dbReference type="SUPFAM" id="SSF56112">
    <property type="entry name" value="Protein kinase-like (PK-like)"/>
    <property type="match status" value="1"/>
</dbReference>